<dbReference type="PROSITE" id="PS51257">
    <property type="entry name" value="PROKAR_LIPOPROTEIN"/>
    <property type="match status" value="1"/>
</dbReference>
<evidence type="ECO:0000313" key="1">
    <source>
        <dbReference type="EMBL" id="TCC88648.1"/>
    </source>
</evidence>
<accession>A0A4R0MP95</accession>
<dbReference type="Proteomes" id="UP000292884">
    <property type="component" value="Unassembled WGS sequence"/>
</dbReference>
<keyword evidence="2" id="KW-1185">Reference proteome</keyword>
<dbReference type="InterPro" id="IPR046219">
    <property type="entry name" value="DUF6252"/>
</dbReference>
<dbReference type="OrthoDB" id="949867at2"/>
<dbReference type="RefSeq" id="WP_131554702.1">
    <property type="nucleotide sequence ID" value="NZ_SJSK01000005.1"/>
</dbReference>
<dbReference type="EMBL" id="SJSK01000005">
    <property type="protein sequence ID" value="TCC88648.1"/>
    <property type="molecule type" value="Genomic_DNA"/>
</dbReference>
<comment type="caution">
    <text evidence="1">The sequence shown here is derived from an EMBL/GenBank/DDBJ whole genome shotgun (WGS) entry which is preliminary data.</text>
</comment>
<proteinExistence type="predicted"/>
<dbReference type="AlphaFoldDB" id="A0A4R0MP95"/>
<reference evidence="1 2" key="1">
    <citation type="submission" date="2019-02" db="EMBL/GenBank/DDBJ databases">
        <title>Pedobacter sp. RP-1-13 sp. nov., isolated from Arctic soil.</title>
        <authorList>
            <person name="Dahal R.H."/>
        </authorList>
    </citation>
    <scope>NUCLEOTIDE SEQUENCE [LARGE SCALE GENOMIC DNA]</scope>
    <source>
        <strain evidence="1 2">RP-1-13</strain>
    </source>
</reference>
<name>A0A4R0MP95_9SPHI</name>
<organism evidence="1 2">
    <name type="scientific">Pedobacter frigiditerrae</name>
    <dbReference type="NCBI Taxonomy" id="2530452"/>
    <lineage>
        <taxon>Bacteria</taxon>
        <taxon>Pseudomonadati</taxon>
        <taxon>Bacteroidota</taxon>
        <taxon>Sphingobacteriia</taxon>
        <taxon>Sphingobacteriales</taxon>
        <taxon>Sphingobacteriaceae</taxon>
        <taxon>Pedobacter</taxon>
    </lineage>
</organism>
<evidence type="ECO:0000313" key="2">
    <source>
        <dbReference type="Proteomes" id="UP000292884"/>
    </source>
</evidence>
<sequence>MRNLKLIILASAFIILALSCKKFSPYDPNPKPVLPPISAEGRNTFGLMFGSEVWTPNFYSASAILSANYPGILSNPRLHIVCLRKSTRTIGKIDDFTLEYFSSNISVGTYPLNTNNSKIVAIVKFPDNKEKEYQLEDTGTITFSRWDMGNKIASGTFSMTLKDATSGEKVSITEGRFDLKFGD</sequence>
<protein>
    <submittedName>
        <fullName evidence="1">Uncharacterized protein</fullName>
    </submittedName>
</protein>
<gene>
    <name evidence="1" type="ORF">EZ428_18600</name>
</gene>
<dbReference type="Pfam" id="PF19765">
    <property type="entry name" value="DUF6252"/>
    <property type="match status" value="1"/>
</dbReference>